<accession>A0A4U5J8Q6</accession>
<dbReference type="RefSeq" id="WP_137277593.1">
    <property type="nucleotide sequence ID" value="NZ_QKNX01000009.1"/>
</dbReference>
<feature type="transmembrane region" description="Helical" evidence="10">
    <location>
        <begin position="415"/>
        <end position="435"/>
    </location>
</feature>
<keyword evidence="7" id="KW-0406">Ion transport</keyword>
<evidence type="ECO:0000256" key="1">
    <source>
        <dbReference type="ARBA" id="ARBA00004651"/>
    </source>
</evidence>
<organism evidence="11 12">
    <name type="scientific">Natronomonas salsuginis</name>
    <dbReference type="NCBI Taxonomy" id="2217661"/>
    <lineage>
        <taxon>Archaea</taxon>
        <taxon>Methanobacteriati</taxon>
        <taxon>Methanobacteriota</taxon>
        <taxon>Stenosarchaea group</taxon>
        <taxon>Halobacteria</taxon>
        <taxon>Halobacteriales</taxon>
        <taxon>Natronomonadaceae</taxon>
        <taxon>Natronomonas</taxon>
    </lineage>
</organism>
<evidence type="ECO:0000256" key="8">
    <source>
        <dbReference type="ARBA" id="ARBA00023136"/>
    </source>
</evidence>
<keyword evidence="3" id="KW-0050">Antiport</keyword>
<evidence type="ECO:0000313" key="12">
    <source>
        <dbReference type="Proteomes" id="UP000308037"/>
    </source>
</evidence>
<dbReference type="InterPro" id="IPR048279">
    <property type="entry name" value="MdtK-like"/>
</dbReference>
<feature type="transmembrane region" description="Helical" evidence="10">
    <location>
        <begin position="192"/>
        <end position="216"/>
    </location>
</feature>
<keyword evidence="2" id="KW-0813">Transport</keyword>
<dbReference type="NCBIfam" id="TIGR00797">
    <property type="entry name" value="matE"/>
    <property type="match status" value="1"/>
</dbReference>
<comment type="caution">
    <text evidence="11">The sequence shown here is derived from an EMBL/GenBank/DDBJ whole genome shotgun (WGS) entry which is preliminary data.</text>
</comment>
<dbReference type="InterPro" id="IPR050222">
    <property type="entry name" value="MATE_MdtK"/>
</dbReference>
<feature type="transmembrane region" description="Helical" evidence="10">
    <location>
        <begin position="164"/>
        <end position="186"/>
    </location>
</feature>
<gene>
    <name evidence="11" type="ORF">DM868_14710</name>
</gene>
<feature type="transmembrane region" description="Helical" evidence="10">
    <location>
        <begin position="132"/>
        <end position="152"/>
    </location>
</feature>
<keyword evidence="5 10" id="KW-0812">Transmembrane</keyword>
<dbReference type="PANTHER" id="PTHR43298">
    <property type="entry name" value="MULTIDRUG RESISTANCE PROTEIN NORM-RELATED"/>
    <property type="match status" value="1"/>
</dbReference>
<name>A0A4U5J8Q6_9EURY</name>
<keyword evidence="8 10" id="KW-0472">Membrane</keyword>
<dbReference type="GO" id="GO:0006811">
    <property type="term" value="P:monoatomic ion transport"/>
    <property type="evidence" value="ECO:0007669"/>
    <property type="project" value="UniProtKB-KW"/>
</dbReference>
<dbReference type="AlphaFoldDB" id="A0A4U5J8Q6"/>
<feature type="transmembrane region" description="Helical" evidence="10">
    <location>
        <begin position="90"/>
        <end position="112"/>
    </location>
</feature>
<feature type="transmembrane region" description="Helical" evidence="10">
    <location>
        <begin position="356"/>
        <end position="375"/>
    </location>
</feature>
<dbReference type="GO" id="GO:0015297">
    <property type="term" value="F:antiporter activity"/>
    <property type="evidence" value="ECO:0007669"/>
    <property type="project" value="UniProtKB-KW"/>
</dbReference>
<evidence type="ECO:0000256" key="6">
    <source>
        <dbReference type="ARBA" id="ARBA00022989"/>
    </source>
</evidence>
<dbReference type="OrthoDB" id="213143at2157"/>
<feature type="transmembrane region" description="Helical" evidence="10">
    <location>
        <begin position="317"/>
        <end position="336"/>
    </location>
</feature>
<dbReference type="Proteomes" id="UP000308037">
    <property type="component" value="Unassembled WGS sequence"/>
</dbReference>
<dbReference type="InterPro" id="IPR002528">
    <property type="entry name" value="MATE_fam"/>
</dbReference>
<keyword evidence="4" id="KW-1003">Cell membrane</keyword>
<protein>
    <recommendedName>
        <fullName evidence="9">Multidrug-efflux transporter</fullName>
    </recommendedName>
</protein>
<keyword evidence="6 10" id="KW-1133">Transmembrane helix</keyword>
<sequence>MVDISEQKETWERVVQLGWPITLEQLLNTLMRTIDVIVTGLFSPVAVAAVGLADLYAQIPLRVGLGLGTASIAISSQDTGRGAVTTRDRVVTQAMLIGALCGIPFTIIGLLFSNSFIELLGAESEVVLLGGTYLMIVLSAASMRIISIVGARSLQGAGDTRTPLLVNGSANIVNIVVTVLLGLGLLGFPSLGIVGVGIGTFVGRTTEMIFIVGLFVSNYGPLSFDRQFNYTITKQIVLLSVPNFFEGMSTSLANFPFNALLLLFGTEANAAYHIGRRIFQQVTGPISRSLSTVSSIIIGQTLGEGRPEVAQKKLRHIISFSVAVLFAVGIILFVVAEPLIPRFTSDPTTAGYAITFTWLFSISTVLFGTFFTLAGALRGAGDTRTPLYARLTGVITCMLGMSYLLGILLDYGLPGIYVGIFLTYVIWVIIAYLGIRYGGWLQKAESLISEREQI</sequence>
<evidence type="ECO:0000256" key="7">
    <source>
        <dbReference type="ARBA" id="ARBA00023065"/>
    </source>
</evidence>
<reference evidence="11 12" key="1">
    <citation type="submission" date="2019-04" db="EMBL/GenBank/DDBJ databases">
        <title>Natronomonas sp. F20-122 a newhaloarchaeon isolated from a saline saltern of Isla Bacuta, Huelva, Spain.</title>
        <authorList>
            <person name="Duran-Viseras A."/>
            <person name="Sanchez-Porro C."/>
            <person name="Ventosa A."/>
        </authorList>
    </citation>
    <scope>NUCLEOTIDE SEQUENCE [LARGE SCALE GENOMIC DNA]</scope>
    <source>
        <strain evidence="11 12">F20-122</strain>
    </source>
</reference>
<evidence type="ECO:0000256" key="9">
    <source>
        <dbReference type="ARBA" id="ARBA00031636"/>
    </source>
</evidence>
<evidence type="ECO:0000313" key="11">
    <source>
        <dbReference type="EMBL" id="TKR24476.1"/>
    </source>
</evidence>
<dbReference type="Pfam" id="PF01554">
    <property type="entry name" value="MatE"/>
    <property type="match status" value="2"/>
</dbReference>
<evidence type="ECO:0000256" key="10">
    <source>
        <dbReference type="SAM" id="Phobius"/>
    </source>
</evidence>
<dbReference type="PIRSF" id="PIRSF006603">
    <property type="entry name" value="DinF"/>
    <property type="match status" value="1"/>
</dbReference>
<proteinExistence type="predicted"/>
<dbReference type="CDD" id="cd13137">
    <property type="entry name" value="MATE_NorM_like"/>
    <property type="match status" value="1"/>
</dbReference>
<dbReference type="GO" id="GO:0005886">
    <property type="term" value="C:plasma membrane"/>
    <property type="evidence" value="ECO:0007669"/>
    <property type="project" value="UniProtKB-SubCell"/>
</dbReference>
<dbReference type="GO" id="GO:0042910">
    <property type="term" value="F:xenobiotic transmembrane transporter activity"/>
    <property type="evidence" value="ECO:0007669"/>
    <property type="project" value="InterPro"/>
</dbReference>
<evidence type="ECO:0000256" key="2">
    <source>
        <dbReference type="ARBA" id="ARBA00022448"/>
    </source>
</evidence>
<comment type="subcellular location">
    <subcellularLocation>
        <location evidence="1">Cell membrane</location>
        <topology evidence="1">Multi-pass membrane protein</topology>
    </subcellularLocation>
</comment>
<evidence type="ECO:0000256" key="5">
    <source>
        <dbReference type="ARBA" id="ARBA00022692"/>
    </source>
</evidence>
<feature type="transmembrane region" description="Helical" evidence="10">
    <location>
        <begin position="387"/>
        <end position="409"/>
    </location>
</feature>
<evidence type="ECO:0000256" key="4">
    <source>
        <dbReference type="ARBA" id="ARBA00022475"/>
    </source>
</evidence>
<dbReference type="EMBL" id="QKNX01000009">
    <property type="protein sequence ID" value="TKR24476.1"/>
    <property type="molecule type" value="Genomic_DNA"/>
</dbReference>
<dbReference type="PANTHER" id="PTHR43298:SF2">
    <property type="entry name" value="FMN_FAD EXPORTER YEEO-RELATED"/>
    <property type="match status" value="1"/>
</dbReference>
<keyword evidence="12" id="KW-1185">Reference proteome</keyword>
<evidence type="ECO:0000256" key="3">
    <source>
        <dbReference type="ARBA" id="ARBA00022449"/>
    </source>
</evidence>